<dbReference type="InterPro" id="IPR011006">
    <property type="entry name" value="CheY-like_superfamily"/>
</dbReference>
<feature type="domain" description="Response regulatory" evidence="3">
    <location>
        <begin position="16"/>
        <end position="129"/>
    </location>
</feature>
<dbReference type="Pfam" id="PF00072">
    <property type="entry name" value="Response_reg"/>
    <property type="match status" value="1"/>
</dbReference>
<organism evidence="4 5">
    <name type="scientific">Ktedonospora formicarum</name>
    <dbReference type="NCBI Taxonomy" id="2778364"/>
    <lineage>
        <taxon>Bacteria</taxon>
        <taxon>Bacillati</taxon>
        <taxon>Chloroflexota</taxon>
        <taxon>Ktedonobacteria</taxon>
        <taxon>Ktedonobacterales</taxon>
        <taxon>Ktedonobacteraceae</taxon>
        <taxon>Ktedonospora</taxon>
    </lineage>
</organism>
<feature type="modified residue" description="4-aspartylphosphate" evidence="2">
    <location>
        <position position="66"/>
    </location>
</feature>
<dbReference type="InterPro" id="IPR050595">
    <property type="entry name" value="Bact_response_regulator"/>
</dbReference>
<dbReference type="InterPro" id="IPR001789">
    <property type="entry name" value="Sig_transdc_resp-reg_receiver"/>
</dbReference>
<dbReference type="AlphaFoldDB" id="A0A8J3IDJ8"/>
<evidence type="ECO:0000259" key="3">
    <source>
        <dbReference type="PROSITE" id="PS50110"/>
    </source>
</evidence>
<reference evidence="4" key="1">
    <citation type="submission" date="2020-10" db="EMBL/GenBank/DDBJ databases">
        <title>Taxonomic study of unclassified bacteria belonging to the class Ktedonobacteria.</title>
        <authorList>
            <person name="Yabe S."/>
            <person name="Wang C.M."/>
            <person name="Zheng Y."/>
            <person name="Sakai Y."/>
            <person name="Cavaletti L."/>
            <person name="Monciardini P."/>
            <person name="Donadio S."/>
        </authorList>
    </citation>
    <scope>NUCLEOTIDE SEQUENCE</scope>
    <source>
        <strain evidence="4">SOSP1-1</strain>
    </source>
</reference>
<dbReference type="SMART" id="SM00448">
    <property type="entry name" value="REC"/>
    <property type="match status" value="1"/>
</dbReference>
<dbReference type="GO" id="GO:0000160">
    <property type="term" value="P:phosphorelay signal transduction system"/>
    <property type="evidence" value="ECO:0007669"/>
    <property type="project" value="InterPro"/>
</dbReference>
<dbReference type="PANTHER" id="PTHR44591">
    <property type="entry name" value="STRESS RESPONSE REGULATOR PROTEIN 1"/>
    <property type="match status" value="1"/>
</dbReference>
<proteinExistence type="predicted"/>
<evidence type="ECO:0000313" key="4">
    <source>
        <dbReference type="EMBL" id="GHO51225.1"/>
    </source>
</evidence>
<keyword evidence="1 2" id="KW-0597">Phosphoprotein</keyword>
<sequence length="142" mass="15824">MGKTQSRAYEYTDSKCILIVEDDPMLGDLLLEALQQEETYGVLHALSGEMALRILQTDVPALVLLDYHLPGINGLELAEWLRSRKEHEHIPLLLISADIPREASGKKYLRTLQKPFELETLFQLVAELLASGAQGDPGGTLR</sequence>
<name>A0A8J3IDJ8_9CHLR</name>
<keyword evidence="5" id="KW-1185">Reference proteome</keyword>
<evidence type="ECO:0000313" key="5">
    <source>
        <dbReference type="Proteomes" id="UP000612362"/>
    </source>
</evidence>
<dbReference type="PROSITE" id="PS50110">
    <property type="entry name" value="RESPONSE_REGULATORY"/>
    <property type="match status" value="1"/>
</dbReference>
<gene>
    <name evidence="4" type="ORF">KSX_93880</name>
</gene>
<evidence type="ECO:0000256" key="2">
    <source>
        <dbReference type="PROSITE-ProRule" id="PRU00169"/>
    </source>
</evidence>
<dbReference type="SUPFAM" id="SSF52172">
    <property type="entry name" value="CheY-like"/>
    <property type="match status" value="1"/>
</dbReference>
<evidence type="ECO:0000256" key="1">
    <source>
        <dbReference type="ARBA" id="ARBA00022553"/>
    </source>
</evidence>
<protein>
    <submittedName>
        <fullName evidence="4">Response regulator</fullName>
    </submittedName>
</protein>
<comment type="caution">
    <text evidence="4">The sequence shown here is derived from an EMBL/GenBank/DDBJ whole genome shotgun (WGS) entry which is preliminary data.</text>
</comment>
<dbReference type="PANTHER" id="PTHR44591:SF3">
    <property type="entry name" value="RESPONSE REGULATORY DOMAIN-CONTAINING PROTEIN"/>
    <property type="match status" value="1"/>
</dbReference>
<dbReference type="RefSeq" id="WP_220200166.1">
    <property type="nucleotide sequence ID" value="NZ_BNJF01000011.1"/>
</dbReference>
<dbReference type="Proteomes" id="UP000612362">
    <property type="component" value="Unassembled WGS sequence"/>
</dbReference>
<accession>A0A8J3IDJ8</accession>
<dbReference type="Gene3D" id="3.40.50.2300">
    <property type="match status" value="1"/>
</dbReference>
<dbReference type="EMBL" id="BNJF01000011">
    <property type="protein sequence ID" value="GHO51225.1"/>
    <property type="molecule type" value="Genomic_DNA"/>
</dbReference>